<dbReference type="InterPro" id="IPR017937">
    <property type="entry name" value="Thioredoxin_CS"/>
</dbReference>
<evidence type="ECO:0000256" key="3">
    <source>
        <dbReference type="ARBA" id="ARBA00022982"/>
    </source>
</evidence>
<dbReference type="Gene3D" id="3.40.30.10">
    <property type="entry name" value="Glutaredoxin"/>
    <property type="match status" value="1"/>
</dbReference>
<keyword evidence="10" id="KW-1185">Reference proteome</keyword>
<dbReference type="PANTHER" id="PTHR45663:SF11">
    <property type="entry name" value="GEO12009P1"/>
    <property type="match status" value="1"/>
</dbReference>
<evidence type="ECO:0000256" key="4">
    <source>
        <dbReference type="ARBA" id="ARBA00023157"/>
    </source>
</evidence>
<evidence type="ECO:0000259" key="8">
    <source>
        <dbReference type="PROSITE" id="PS51352"/>
    </source>
</evidence>
<dbReference type="InterPro" id="IPR013766">
    <property type="entry name" value="Thioredoxin_domain"/>
</dbReference>
<dbReference type="PIRSF" id="PIRSF000077">
    <property type="entry name" value="Thioredoxin"/>
    <property type="match status" value="1"/>
</dbReference>
<keyword evidence="5" id="KW-0676">Redox-active center</keyword>
<evidence type="ECO:0000256" key="1">
    <source>
        <dbReference type="ARBA" id="ARBA00008987"/>
    </source>
</evidence>
<keyword evidence="3" id="KW-0249">Electron transport</keyword>
<proteinExistence type="inferred from homology"/>
<organism evidence="9 10">
    <name type="scientific">Heminiphilus faecis</name>
    <dbReference type="NCBI Taxonomy" id="2601703"/>
    <lineage>
        <taxon>Bacteria</taxon>
        <taxon>Pseudomonadati</taxon>
        <taxon>Bacteroidota</taxon>
        <taxon>Bacteroidia</taxon>
        <taxon>Bacteroidales</taxon>
        <taxon>Muribaculaceae</taxon>
        <taxon>Heminiphilus</taxon>
    </lineage>
</organism>
<dbReference type="PROSITE" id="PS51352">
    <property type="entry name" value="THIOREDOXIN_2"/>
    <property type="match status" value="1"/>
</dbReference>
<dbReference type="Proteomes" id="UP001565200">
    <property type="component" value="Unassembled WGS sequence"/>
</dbReference>
<dbReference type="InterPro" id="IPR005746">
    <property type="entry name" value="Thioredoxin"/>
</dbReference>
<dbReference type="RefSeq" id="WP_121700289.1">
    <property type="nucleotide sequence ID" value="NZ_JBCLPP010000025.1"/>
</dbReference>
<reference evidence="9 10" key="1">
    <citation type="submission" date="2024-03" db="EMBL/GenBank/DDBJ databases">
        <title>Mouse gut bacterial collection (mGBC) of GemPharmatech.</title>
        <authorList>
            <person name="He Y."/>
            <person name="Dong L."/>
            <person name="Wu D."/>
            <person name="Gao X."/>
            <person name="Lin Z."/>
        </authorList>
    </citation>
    <scope>NUCLEOTIDE SEQUENCE [LARGE SCALE GENOMIC DNA]</scope>
    <source>
        <strain evidence="9 10">54-13</strain>
    </source>
</reference>
<dbReference type="Pfam" id="PF00085">
    <property type="entry name" value="Thioredoxin"/>
    <property type="match status" value="1"/>
</dbReference>
<dbReference type="InterPro" id="IPR036249">
    <property type="entry name" value="Thioredoxin-like_sf"/>
</dbReference>
<feature type="domain" description="Thioredoxin" evidence="8">
    <location>
        <begin position="1"/>
        <end position="104"/>
    </location>
</feature>
<keyword evidence="2" id="KW-0813">Transport</keyword>
<name>A0ABV4CWT4_9BACT</name>
<comment type="caution">
    <text evidence="9">The sequence shown here is derived from an EMBL/GenBank/DDBJ whole genome shotgun (WGS) entry which is preliminary data.</text>
</comment>
<dbReference type="PRINTS" id="PR00421">
    <property type="entry name" value="THIOREDOXIN"/>
</dbReference>
<evidence type="ECO:0000256" key="2">
    <source>
        <dbReference type="ARBA" id="ARBA00022448"/>
    </source>
</evidence>
<dbReference type="NCBIfam" id="TIGR01068">
    <property type="entry name" value="thioredoxin"/>
    <property type="match status" value="1"/>
</dbReference>
<dbReference type="PANTHER" id="PTHR45663">
    <property type="entry name" value="GEO12009P1"/>
    <property type="match status" value="1"/>
</dbReference>
<accession>A0ABV4CWT4</accession>
<evidence type="ECO:0000313" key="10">
    <source>
        <dbReference type="Proteomes" id="UP001565200"/>
    </source>
</evidence>
<dbReference type="CDD" id="cd02947">
    <property type="entry name" value="TRX_family"/>
    <property type="match status" value="1"/>
</dbReference>
<evidence type="ECO:0000256" key="7">
    <source>
        <dbReference type="PIRNR" id="PIRNR000077"/>
    </source>
</evidence>
<protein>
    <recommendedName>
        <fullName evidence="6 7">Thioredoxin</fullName>
    </recommendedName>
</protein>
<dbReference type="PROSITE" id="PS00194">
    <property type="entry name" value="THIOREDOXIN_1"/>
    <property type="match status" value="1"/>
</dbReference>
<sequence length="104" mass="11524">MAFQFTDANVKEVIASGKPVVIDCWATWCGPCVRMSPIIDELAEEFGDKAVIGKYNIDEQADLTGEYRIMSIPTILLFKDGKLIERLAGSQPKSTLDEKIKGML</sequence>
<dbReference type="SUPFAM" id="SSF52833">
    <property type="entry name" value="Thioredoxin-like"/>
    <property type="match status" value="1"/>
</dbReference>
<dbReference type="EMBL" id="JBCLPP010000025">
    <property type="protein sequence ID" value="MEY8245869.1"/>
    <property type="molecule type" value="Genomic_DNA"/>
</dbReference>
<evidence type="ECO:0000313" key="9">
    <source>
        <dbReference type="EMBL" id="MEY8245869.1"/>
    </source>
</evidence>
<comment type="similarity">
    <text evidence="1 7">Belongs to the thioredoxin family.</text>
</comment>
<evidence type="ECO:0000256" key="5">
    <source>
        <dbReference type="ARBA" id="ARBA00023284"/>
    </source>
</evidence>
<evidence type="ECO:0000256" key="6">
    <source>
        <dbReference type="NCBIfam" id="TIGR01068"/>
    </source>
</evidence>
<keyword evidence="4" id="KW-1015">Disulfide bond</keyword>
<gene>
    <name evidence="9" type="primary">trxA</name>
    <name evidence="9" type="ORF">AAK873_09615</name>
</gene>